<keyword evidence="1" id="KW-0472">Membrane</keyword>
<accession>A0A239JWE8</accession>
<keyword evidence="1" id="KW-1133">Transmembrane helix</keyword>
<feature type="transmembrane region" description="Helical" evidence="1">
    <location>
        <begin position="131"/>
        <end position="149"/>
    </location>
</feature>
<dbReference type="OrthoDB" id="960912at2"/>
<feature type="transmembrane region" description="Helical" evidence="1">
    <location>
        <begin position="20"/>
        <end position="38"/>
    </location>
</feature>
<name>A0A239JWE8_9NOCA</name>
<feature type="transmembrane region" description="Helical" evidence="1">
    <location>
        <begin position="99"/>
        <end position="119"/>
    </location>
</feature>
<feature type="transmembrane region" description="Helical" evidence="1">
    <location>
        <begin position="161"/>
        <end position="180"/>
    </location>
</feature>
<keyword evidence="1" id="KW-0812">Transmembrane</keyword>
<gene>
    <name evidence="2" type="ORF">SAMN05421642_109121</name>
</gene>
<dbReference type="Proteomes" id="UP000198327">
    <property type="component" value="Unassembled WGS sequence"/>
</dbReference>
<dbReference type="EMBL" id="FZOW01000009">
    <property type="protein sequence ID" value="SNT10276.1"/>
    <property type="molecule type" value="Genomic_DNA"/>
</dbReference>
<keyword evidence="3" id="KW-1185">Reference proteome</keyword>
<proteinExistence type="predicted"/>
<dbReference type="RefSeq" id="WP_089248053.1">
    <property type="nucleotide sequence ID" value="NZ_FZOW01000009.1"/>
</dbReference>
<evidence type="ECO:0000313" key="2">
    <source>
        <dbReference type="EMBL" id="SNT10276.1"/>
    </source>
</evidence>
<sequence>MITTETATRLTYDLPMRRLYLVRFGFALLWAVVLVSSSPSVGPVLTTVLVVYPLFDAAAVLWQVRSHRGAQSSHLAERINIAVSILVAVAVGWASTVSLSSALVVWGLWAVGSGIPQLLTAMRNRRSGGQVFQMVSGGLSVVAGAGFVVQGLNGADTITGIGGYAALGGIFFLISAVLMGNRPSATTW</sequence>
<evidence type="ECO:0008006" key="4">
    <source>
        <dbReference type="Google" id="ProtNLM"/>
    </source>
</evidence>
<organism evidence="2 3">
    <name type="scientific">Rhodococcoides kyotonense</name>
    <dbReference type="NCBI Taxonomy" id="398843"/>
    <lineage>
        <taxon>Bacteria</taxon>
        <taxon>Bacillati</taxon>
        <taxon>Actinomycetota</taxon>
        <taxon>Actinomycetes</taxon>
        <taxon>Mycobacteriales</taxon>
        <taxon>Nocardiaceae</taxon>
        <taxon>Rhodococcoides</taxon>
    </lineage>
</organism>
<feature type="transmembrane region" description="Helical" evidence="1">
    <location>
        <begin position="44"/>
        <end position="63"/>
    </location>
</feature>
<dbReference type="AlphaFoldDB" id="A0A239JWE8"/>
<feature type="transmembrane region" description="Helical" evidence="1">
    <location>
        <begin position="75"/>
        <end position="93"/>
    </location>
</feature>
<evidence type="ECO:0000256" key="1">
    <source>
        <dbReference type="SAM" id="Phobius"/>
    </source>
</evidence>
<evidence type="ECO:0000313" key="3">
    <source>
        <dbReference type="Proteomes" id="UP000198327"/>
    </source>
</evidence>
<protein>
    <recommendedName>
        <fullName evidence="4">Integral membrane protein</fullName>
    </recommendedName>
</protein>
<reference evidence="3" key="1">
    <citation type="submission" date="2017-06" db="EMBL/GenBank/DDBJ databases">
        <authorList>
            <person name="Varghese N."/>
            <person name="Submissions S."/>
        </authorList>
    </citation>
    <scope>NUCLEOTIDE SEQUENCE [LARGE SCALE GENOMIC DNA]</scope>
    <source>
        <strain evidence="3">JCM 23211</strain>
    </source>
</reference>